<comment type="caution">
    <text evidence="1">The sequence shown here is derived from an EMBL/GenBank/DDBJ whole genome shotgun (WGS) entry which is preliminary data.</text>
</comment>
<dbReference type="EMBL" id="BAABME010009325">
    <property type="protein sequence ID" value="GAA0174966.1"/>
    <property type="molecule type" value="Genomic_DNA"/>
</dbReference>
<proteinExistence type="predicted"/>
<evidence type="ECO:0000313" key="1">
    <source>
        <dbReference type="EMBL" id="GAA0174966.1"/>
    </source>
</evidence>
<name>A0AAV3RIR3_LITER</name>
<accession>A0AAV3RIR3</accession>
<evidence type="ECO:0000313" key="2">
    <source>
        <dbReference type="Proteomes" id="UP001454036"/>
    </source>
</evidence>
<sequence>MTNLIDNEDKSDLLLPKLCYEQISKSQDAQKWRTIVQIAQISEGPRIVKAAFLQLRDKEHVTEMRGQGFPFDDKG</sequence>
<dbReference type="AlphaFoldDB" id="A0AAV3RIR3"/>
<protein>
    <submittedName>
        <fullName evidence="1">Uncharacterized protein</fullName>
    </submittedName>
</protein>
<reference evidence="1 2" key="1">
    <citation type="submission" date="2024-01" db="EMBL/GenBank/DDBJ databases">
        <title>The complete chloroplast genome sequence of Lithospermum erythrorhizon: insights into the phylogenetic relationship among Boraginaceae species and the maternal lineages of purple gromwells.</title>
        <authorList>
            <person name="Okada T."/>
            <person name="Watanabe K."/>
        </authorList>
    </citation>
    <scope>NUCLEOTIDE SEQUENCE [LARGE SCALE GENOMIC DNA]</scope>
</reference>
<keyword evidence="2" id="KW-1185">Reference proteome</keyword>
<organism evidence="1 2">
    <name type="scientific">Lithospermum erythrorhizon</name>
    <name type="common">Purple gromwell</name>
    <name type="synonym">Lithospermum officinale var. erythrorhizon</name>
    <dbReference type="NCBI Taxonomy" id="34254"/>
    <lineage>
        <taxon>Eukaryota</taxon>
        <taxon>Viridiplantae</taxon>
        <taxon>Streptophyta</taxon>
        <taxon>Embryophyta</taxon>
        <taxon>Tracheophyta</taxon>
        <taxon>Spermatophyta</taxon>
        <taxon>Magnoliopsida</taxon>
        <taxon>eudicotyledons</taxon>
        <taxon>Gunneridae</taxon>
        <taxon>Pentapetalae</taxon>
        <taxon>asterids</taxon>
        <taxon>lamiids</taxon>
        <taxon>Boraginales</taxon>
        <taxon>Boraginaceae</taxon>
        <taxon>Boraginoideae</taxon>
        <taxon>Lithospermeae</taxon>
        <taxon>Lithospermum</taxon>
    </lineage>
</organism>
<gene>
    <name evidence="1" type="ORF">LIER_28236</name>
</gene>
<dbReference type="Proteomes" id="UP001454036">
    <property type="component" value="Unassembled WGS sequence"/>
</dbReference>